<evidence type="ECO:0000313" key="10">
    <source>
        <dbReference type="Proteomes" id="UP001204851"/>
    </source>
</evidence>
<organism evidence="9 10">
    <name type="scientific">Ideonella oryzae</name>
    <dbReference type="NCBI Taxonomy" id="2937441"/>
    <lineage>
        <taxon>Bacteria</taxon>
        <taxon>Pseudomonadati</taxon>
        <taxon>Pseudomonadota</taxon>
        <taxon>Betaproteobacteria</taxon>
        <taxon>Burkholderiales</taxon>
        <taxon>Sphaerotilaceae</taxon>
        <taxon>Ideonella</taxon>
    </lineage>
</organism>
<dbReference type="PANTHER" id="PTHR37484">
    <property type="entry name" value="ROD SHAPE-DETERMINING PROTEIN MRED"/>
    <property type="match status" value="1"/>
</dbReference>
<dbReference type="PIRSF" id="PIRSF018472">
    <property type="entry name" value="MreD_proteobac"/>
    <property type="match status" value="1"/>
</dbReference>
<evidence type="ECO:0000256" key="4">
    <source>
        <dbReference type="ARBA" id="ARBA00022692"/>
    </source>
</evidence>
<dbReference type="PANTHER" id="PTHR37484:SF1">
    <property type="entry name" value="ROD SHAPE-DETERMINING PROTEIN MRED"/>
    <property type="match status" value="1"/>
</dbReference>
<evidence type="ECO:0000256" key="8">
    <source>
        <dbReference type="SAM" id="Phobius"/>
    </source>
</evidence>
<gene>
    <name evidence="9" type="primary">mreD</name>
    <name evidence="9" type="ORF">M0L44_12700</name>
</gene>
<evidence type="ECO:0000256" key="3">
    <source>
        <dbReference type="ARBA" id="ARBA00022475"/>
    </source>
</evidence>
<keyword evidence="6 8" id="KW-1133">Transmembrane helix</keyword>
<protein>
    <submittedName>
        <fullName evidence="9">Rod shape-determining protein MreD</fullName>
    </submittedName>
</protein>
<keyword evidence="7 8" id="KW-0472">Membrane</keyword>
<name>A0ABT1BPR8_9BURK</name>
<feature type="transmembrane region" description="Helical" evidence="8">
    <location>
        <begin position="137"/>
        <end position="160"/>
    </location>
</feature>
<keyword evidence="3" id="KW-1003">Cell membrane</keyword>
<dbReference type="RefSeq" id="WP_252770069.1">
    <property type="nucleotide sequence ID" value="NZ_JAMXMC010000007.1"/>
</dbReference>
<keyword evidence="5" id="KW-0133">Cell shape</keyword>
<dbReference type="Pfam" id="PF04093">
    <property type="entry name" value="MreD"/>
    <property type="match status" value="1"/>
</dbReference>
<dbReference type="Proteomes" id="UP001204851">
    <property type="component" value="Unassembled WGS sequence"/>
</dbReference>
<feature type="transmembrane region" description="Helical" evidence="8">
    <location>
        <begin position="84"/>
        <end position="101"/>
    </location>
</feature>
<comment type="caution">
    <text evidence="9">The sequence shown here is derived from an EMBL/GenBank/DDBJ whole genome shotgun (WGS) entry which is preliminary data.</text>
</comment>
<dbReference type="InterPro" id="IPR026034">
    <property type="entry name" value="MreD_proteobac"/>
</dbReference>
<evidence type="ECO:0000256" key="7">
    <source>
        <dbReference type="ARBA" id="ARBA00023136"/>
    </source>
</evidence>
<keyword evidence="10" id="KW-1185">Reference proteome</keyword>
<keyword evidence="4 8" id="KW-0812">Transmembrane</keyword>
<dbReference type="EMBL" id="JAMXMC010000007">
    <property type="protein sequence ID" value="MCO5977561.1"/>
    <property type="molecule type" value="Genomic_DNA"/>
</dbReference>
<feature type="transmembrane region" description="Helical" evidence="8">
    <location>
        <begin position="12"/>
        <end position="33"/>
    </location>
</feature>
<dbReference type="InterPro" id="IPR007227">
    <property type="entry name" value="Cell_shape_determining_MreD"/>
</dbReference>
<accession>A0ABT1BPR8</accession>
<reference evidence="9 10" key="1">
    <citation type="submission" date="2022-06" db="EMBL/GenBank/DDBJ databases">
        <title>Ideonella sp. NS12-5 Genome sequencing and assembly.</title>
        <authorList>
            <person name="Jung Y."/>
        </authorList>
    </citation>
    <scope>NUCLEOTIDE SEQUENCE [LARGE SCALE GENOMIC DNA]</scope>
    <source>
        <strain evidence="9 10">NS12-5</strain>
    </source>
</reference>
<evidence type="ECO:0000256" key="1">
    <source>
        <dbReference type="ARBA" id="ARBA00004651"/>
    </source>
</evidence>
<comment type="similarity">
    <text evidence="2">Belongs to the MreD family.</text>
</comment>
<evidence type="ECO:0000256" key="6">
    <source>
        <dbReference type="ARBA" id="ARBA00022989"/>
    </source>
</evidence>
<evidence type="ECO:0000256" key="5">
    <source>
        <dbReference type="ARBA" id="ARBA00022960"/>
    </source>
</evidence>
<sequence length="174" mass="19105">MSIMPRGADQLLLPVNPWFLWASLLLALALNLIPLGSTPWMPDFVALVLVFWSVHQPRRVGITTAFFFGLLMDVHHGSLLGQHALAYSLLGFFGIAIHRRVLWFGLSGQMAQVAPAFFAATLLTLLVRAVAGDGWPGWSVLVAPLAQTLLWPVASLVLLAPQRRPPDPDKNRVL</sequence>
<comment type="subcellular location">
    <subcellularLocation>
        <location evidence="1">Cell membrane</location>
        <topology evidence="1">Multi-pass membrane protein</topology>
    </subcellularLocation>
</comment>
<dbReference type="NCBIfam" id="TIGR03426">
    <property type="entry name" value="shape_MreD"/>
    <property type="match status" value="1"/>
</dbReference>
<proteinExistence type="inferred from homology"/>
<evidence type="ECO:0000313" key="9">
    <source>
        <dbReference type="EMBL" id="MCO5977561.1"/>
    </source>
</evidence>
<evidence type="ECO:0000256" key="2">
    <source>
        <dbReference type="ARBA" id="ARBA00007776"/>
    </source>
</evidence>